<dbReference type="PANTHER" id="PTHR21448:SF0">
    <property type="entry name" value="PROTEIN PHOSPHATASE 1 REGULATORY SUBUNIT 21"/>
    <property type="match status" value="1"/>
</dbReference>
<evidence type="ECO:0000256" key="2">
    <source>
        <dbReference type="SAM" id="MobiDB-lite"/>
    </source>
</evidence>
<feature type="compositionally biased region" description="Basic and acidic residues" evidence="2">
    <location>
        <begin position="425"/>
        <end position="435"/>
    </location>
</feature>
<sequence>MSDGLLSRHTSLSAGAIPASAEELSQRYAKLFQQYSRLKAQHAVLKKAVIKEQASNVSLQGNIKEKEKELRKLQEQLDLLAFHNERLTKRIQAVQDNDQRGTHFSLLGGSIKKDLERSQQTLEEMQKDLQTKIDKNAELHSEKVELEEKIEQSRNQIHDLEKRVAELQDENASLQAEVKTSGNVDTLQTVSIDTVSTEKHDALLQEVNSLKEQIEAKTALLRAKEDEAKKSDEQLISEVQGLQAILLAKVGHLDQEKLSLESALPASEALNQMKEQAKQYLLSLDEKHIPKEMPSEIVEKLAISAKTYNEELDSLVKQLEDTKQELSKLKMEKDQQLFYEKEKDQEKQFEYEQKMKQQQDRIDSLLATMEANEKAESKAIHDLQALNDRLAEENNRLLKEIELEKTDKEKALQDLNEIKNLAAKKQTESFDKETQVETSNEENTAEAKEEKEEEKELSLNEKKAKPEEEEVFVYPQSIQESSKAEPEEEEEEVFVYRGMDALPEEPKEEQKEISAKIYDENDMQQREEKLRLFYEKQLSQLNEKLQLVDGRAIRLNSLYLSSKEKLAAEEKEKHTIAEEVKQLTDQVKKLEDDLSSSKSDFQKYADSMTEYIATLQQSNN</sequence>
<evidence type="ECO:0000313" key="5">
    <source>
        <dbReference type="Proteomes" id="UP000093000"/>
    </source>
</evidence>
<feature type="coiled-coil region" evidence="1">
    <location>
        <begin position="524"/>
        <end position="600"/>
    </location>
</feature>
<name>A0A1C7NRQ5_9FUNG</name>
<feature type="compositionally biased region" description="Basic and acidic residues" evidence="2">
    <location>
        <begin position="445"/>
        <end position="466"/>
    </location>
</feature>
<keyword evidence="5" id="KW-1185">Reference proteome</keyword>
<dbReference type="OrthoDB" id="5566667at2759"/>
<reference evidence="4 5" key="1">
    <citation type="submission" date="2016-03" db="EMBL/GenBank/DDBJ databases">
        <title>Choanephora cucurbitarum.</title>
        <authorList>
            <person name="Min B."/>
            <person name="Park H."/>
            <person name="Park J.-H."/>
            <person name="Shin H.-D."/>
            <person name="Choi I.-G."/>
        </authorList>
    </citation>
    <scope>NUCLEOTIDE SEQUENCE [LARGE SCALE GENOMIC DNA]</scope>
    <source>
        <strain evidence="4 5">KUS-F28377</strain>
    </source>
</reference>
<dbReference type="STRING" id="101091.A0A1C7NRQ5"/>
<evidence type="ECO:0000259" key="3">
    <source>
        <dbReference type="SMART" id="SM01254"/>
    </source>
</evidence>
<feature type="region of interest" description="Disordered" evidence="2">
    <location>
        <begin position="424"/>
        <end position="520"/>
    </location>
</feature>
<dbReference type="Pfam" id="PF10205">
    <property type="entry name" value="KLRAQ"/>
    <property type="match status" value="1"/>
</dbReference>
<evidence type="ECO:0000256" key="1">
    <source>
        <dbReference type="SAM" id="Coils"/>
    </source>
</evidence>
<comment type="caution">
    <text evidence="4">The sequence shown here is derived from an EMBL/GenBank/DDBJ whole genome shotgun (WGS) entry which is preliminary data.</text>
</comment>
<evidence type="ECO:0000313" key="4">
    <source>
        <dbReference type="EMBL" id="OBZ89934.1"/>
    </source>
</evidence>
<dbReference type="EMBL" id="LUGH01000071">
    <property type="protein sequence ID" value="OBZ89934.1"/>
    <property type="molecule type" value="Genomic_DNA"/>
</dbReference>
<dbReference type="Proteomes" id="UP000093000">
    <property type="component" value="Unassembled WGS sequence"/>
</dbReference>
<dbReference type="AlphaFoldDB" id="A0A1C7NRQ5"/>
<dbReference type="InterPro" id="IPR040024">
    <property type="entry name" value="PPP1R21"/>
</dbReference>
<dbReference type="InterPro" id="IPR019343">
    <property type="entry name" value="PPP1R21_N"/>
</dbReference>
<proteinExistence type="predicted"/>
<feature type="domain" description="Protein phosphatase 1 regulatory subunit 21 N-terminal" evidence="3">
    <location>
        <begin position="29"/>
        <end position="125"/>
    </location>
</feature>
<dbReference type="InParanoid" id="A0A1C7NRQ5"/>
<dbReference type="SMART" id="SM01254">
    <property type="entry name" value="KLRAQ"/>
    <property type="match status" value="1"/>
</dbReference>
<accession>A0A1C7NRQ5</accession>
<feature type="coiled-coil region" evidence="1">
    <location>
        <begin position="21"/>
        <end position="234"/>
    </location>
</feature>
<protein>
    <submittedName>
        <fullName evidence="4">Protein phosphatase 1 regulatory subunit 21</fullName>
    </submittedName>
</protein>
<keyword evidence="1" id="KW-0175">Coiled coil</keyword>
<dbReference type="Pfam" id="PF21636">
    <property type="entry name" value="PPP1R21_C"/>
    <property type="match status" value="1"/>
</dbReference>
<dbReference type="GO" id="GO:0016020">
    <property type="term" value="C:membrane"/>
    <property type="evidence" value="ECO:0007669"/>
    <property type="project" value="TreeGrafter"/>
</dbReference>
<organism evidence="4 5">
    <name type="scientific">Choanephora cucurbitarum</name>
    <dbReference type="NCBI Taxonomy" id="101091"/>
    <lineage>
        <taxon>Eukaryota</taxon>
        <taxon>Fungi</taxon>
        <taxon>Fungi incertae sedis</taxon>
        <taxon>Mucoromycota</taxon>
        <taxon>Mucoromycotina</taxon>
        <taxon>Mucoromycetes</taxon>
        <taxon>Mucorales</taxon>
        <taxon>Mucorineae</taxon>
        <taxon>Choanephoraceae</taxon>
        <taxon>Choanephoroideae</taxon>
        <taxon>Choanephora</taxon>
    </lineage>
</organism>
<gene>
    <name evidence="4" type="primary">Ppp1r21</name>
    <name evidence="4" type="ORF">A0J61_02013</name>
</gene>
<dbReference type="GO" id="GO:0005769">
    <property type="term" value="C:early endosome"/>
    <property type="evidence" value="ECO:0007669"/>
    <property type="project" value="TreeGrafter"/>
</dbReference>
<dbReference type="PANTHER" id="PTHR21448">
    <property type="entry name" value="SMOOTH MUSCLE MYOSIN HEAVY CHAIN-RELATED"/>
    <property type="match status" value="1"/>
</dbReference>
<dbReference type="InterPro" id="IPR049372">
    <property type="entry name" value="PPP1R21_C"/>
</dbReference>
<feature type="compositionally biased region" description="Basic and acidic residues" evidence="2">
    <location>
        <begin position="504"/>
        <end position="520"/>
    </location>
</feature>